<keyword evidence="4 5" id="KW-0413">Isomerase</keyword>
<dbReference type="AlphaFoldDB" id="A0A9W7C613"/>
<dbReference type="Pfam" id="PF00254">
    <property type="entry name" value="FKBP_C"/>
    <property type="match status" value="1"/>
</dbReference>
<proteinExistence type="predicted"/>
<dbReference type="EMBL" id="BRXW01000016">
    <property type="protein sequence ID" value="GMH99907.1"/>
    <property type="molecule type" value="Genomic_DNA"/>
</dbReference>
<dbReference type="InterPro" id="IPR001179">
    <property type="entry name" value="PPIase_FKBP_dom"/>
</dbReference>
<evidence type="ECO:0000256" key="5">
    <source>
        <dbReference type="PROSITE-ProRule" id="PRU00277"/>
    </source>
</evidence>
<feature type="signal peptide" evidence="6">
    <location>
        <begin position="1"/>
        <end position="20"/>
    </location>
</feature>
<dbReference type="EC" id="5.2.1.8" evidence="2 5"/>
<evidence type="ECO:0000256" key="3">
    <source>
        <dbReference type="ARBA" id="ARBA00023110"/>
    </source>
</evidence>
<sequence length="219" mass="23865">MTYRVLIVALFSLLLFPSAPLHVSTTTRRKALALLTPALLAPGFAAAATKTLPEEFRQGTLGAGSREDSEPIPYDKYKKLPSGLTLADQPQTRVIRDATKIVKKGSRVNVQWILRKANGYFVDSSDVQGGVPFIFTVGDNTAIAGFDEGVMGMVQGTTRRLVVPLNLAYTDGVSDGKPGPLPKGFGPKQQIKRVMEVRKDVPGEYLFFEVAVTRVQNKE</sequence>
<evidence type="ECO:0000256" key="4">
    <source>
        <dbReference type="ARBA" id="ARBA00023235"/>
    </source>
</evidence>
<name>A0A9W7C613_9STRA</name>
<dbReference type="PANTHER" id="PTHR43811">
    <property type="entry name" value="FKBP-TYPE PEPTIDYL-PROLYL CIS-TRANS ISOMERASE FKPA"/>
    <property type="match status" value="1"/>
</dbReference>
<keyword evidence="6" id="KW-0732">Signal</keyword>
<comment type="catalytic activity">
    <reaction evidence="1 5">
        <text>[protein]-peptidylproline (omega=180) = [protein]-peptidylproline (omega=0)</text>
        <dbReference type="Rhea" id="RHEA:16237"/>
        <dbReference type="Rhea" id="RHEA-COMP:10747"/>
        <dbReference type="Rhea" id="RHEA-COMP:10748"/>
        <dbReference type="ChEBI" id="CHEBI:83833"/>
        <dbReference type="ChEBI" id="CHEBI:83834"/>
        <dbReference type="EC" id="5.2.1.8"/>
    </reaction>
</comment>
<organism evidence="8 9">
    <name type="scientific">Triparma laevis f. longispina</name>
    <dbReference type="NCBI Taxonomy" id="1714387"/>
    <lineage>
        <taxon>Eukaryota</taxon>
        <taxon>Sar</taxon>
        <taxon>Stramenopiles</taxon>
        <taxon>Ochrophyta</taxon>
        <taxon>Bolidophyceae</taxon>
        <taxon>Parmales</taxon>
        <taxon>Triparmaceae</taxon>
        <taxon>Triparma</taxon>
    </lineage>
</organism>
<evidence type="ECO:0000313" key="9">
    <source>
        <dbReference type="Proteomes" id="UP001165122"/>
    </source>
</evidence>
<protein>
    <recommendedName>
        <fullName evidence="2 5">peptidylprolyl isomerase</fullName>
        <ecNumber evidence="2 5">5.2.1.8</ecNumber>
    </recommendedName>
</protein>
<evidence type="ECO:0000313" key="8">
    <source>
        <dbReference type="EMBL" id="GMH99907.1"/>
    </source>
</evidence>
<dbReference type="PROSITE" id="PS50059">
    <property type="entry name" value="FKBP_PPIASE"/>
    <property type="match status" value="1"/>
</dbReference>
<dbReference type="Proteomes" id="UP001165122">
    <property type="component" value="Unassembled WGS sequence"/>
</dbReference>
<keyword evidence="9" id="KW-1185">Reference proteome</keyword>
<evidence type="ECO:0000256" key="6">
    <source>
        <dbReference type="SAM" id="SignalP"/>
    </source>
</evidence>
<feature type="domain" description="PPIase FKBP-type" evidence="7">
    <location>
        <begin position="105"/>
        <end position="216"/>
    </location>
</feature>
<evidence type="ECO:0000256" key="1">
    <source>
        <dbReference type="ARBA" id="ARBA00000971"/>
    </source>
</evidence>
<dbReference type="GO" id="GO:0003755">
    <property type="term" value="F:peptidyl-prolyl cis-trans isomerase activity"/>
    <property type="evidence" value="ECO:0007669"/>
    <property type="project" value="UniProtKB-KW"/>
</dbReference>
<feature type="chain" id="PRO_5040900510" description="peptidylprolyl isomerase" evidence="6">
    <location>
        <begin position="21"/>
        <end position="219"/>
    </location>
</feature>
<dbReference type="OrthoDB" id="1902587at2759"/>
<accession>A0A9W7C613</accession>
<dbReference type="SUPFAM" id="SSF54534">
    <property type="entry name" value="FKBP-like"/>
    <property type="match status" value="1"/>
</dbReference>
<reference evidence="9" key="1">
    <citation type="journal article" date="2023" name="Commun. Biol.">
        <title>Genome analysis of Parmales, the sister group of diatoms, reveals the evolutionary specialization of diatoms from phago-mixotrophs to photoautotrophs.</title>
        <authorList>
            <person name="Ban H."/>
            <person name="Sato S."/>
            <person name="Yoshikawa S."/>
            <person name="Yamada K."/>
            <person name="Nakamura Y."/>
            <person name="Ichinomiya M."/>
            <person name="Sato N."/>
            <person name="Blanc-Mathieu R."/>
            <person name="Endo H."/>
            <person name="Kuwata A."/>
            <person name="Ogata H."/>
        </authorList>
    </citation>
    <scope>NUCLEOTIDE SEQUENCE [LARGE SCALE GENOMIC DNA]</scope>
    <source>
        <strain evidence="9">NIES 3700</strain>
    </source>
</reference>
<keyword evidence="3 5" id="KW-0697">Rotamase</keyword>
<dbReference type="InterPro" id="IPR046357">
    <property type="entry name" value="PPIase_dom_sf"/>
</dbReference>
<dbReference type="Gene3D" id="3.10.50.40">
    <property type="match status" value="1"/>
</dbReference>
<comment type="caution">
    <text evidence="8">The sequence shown here is derived from an EMBL/GenBank/DDBJ whole genome shotgun (WGS) entry which is preliminary data.</text>
</comment>
<gene>
    <name evidence="8" type="ORF">TrLO_g774</name>
</gene>
<dbReference type="PANTHER" id="PTHR43811:SF26">
    <property type="entry name" value="PEPTIDYL-PROLYL CIS-TRANS ISOMERASE FKBP16-1, CHLOROPLASTIC"/>
    <property type="match status" value="1"/>
</dbReference>
<evidence type="ECO:0000256" key="2">
    <source>
        <dbReference type="ARBA" id="ARBA00013194"/>
    </source>
</evidence>
<evidence type="ECO:0000259" key="7">
    <source>
        <dbReference type="PROSITE" id="PS50059"/>
    </source>
</evidence>